<evidence type="ECO:0000259" key="11">
    <source>
        <dbReference type="Pfam" id="PF08234"/>
    </source>
</evidence>
<comment type="similarity">
    <text evidence="2 9">Belongs to the SPC25 family.</text>
</comment>
<proteinExistence type="inferred from homology"/>
<keyword evidence="6" id="KW-0175">Coiled coil</keyword>
<evidence type="ECO:0000313" key="12">
    <source>
        <dbReference type="EMBL" id="CAH2037468.1"/>
    </source>
</evidence>
<evidence type="ECO:0000313" key="13">
    <source>
        <dbReference type="Proteomes" id="UP000837857"/>
    </source>
</evidence>
<gene>
    <name evidence="12" type="ORF">IPOD504_LOCUS1179</name>
</gene>
<reference evidence="12" key="1">
    <citation type="submission" date="2022-03" db="EMBL/GenBank/DDBJ databases">
        <authorList>
            <person name="Martin H S."/>
        </authorList>
    </citation>
    <scope>NUCLEOTIDE SEQUENCE</scope>
</reference>
<evidence type="ECO:0000256" key="4">
    <source>
        <dbReference type="ARBA" id="ARBA00022618"/>
    </source>
</evidence>
<organism evidence="12 13">
    <name type="scientific">Iphiclides podalirius</name>
    <name type="common">scarce swallowtail</name>
    <dbReference type="NCBI Taxonomy" id="110791"/>
    <lineage>
        <taxon>Eukaryota</taxon>
        <taxon>Metazoa</taxon>
        <taxon>Ecdysozoa</taxon>
        <taxon>Arthropoda</taxon>
        <taxon>Hexapoda</taxon>
        <taxon>Insecta</taxon>
        <taxon>Pterygota</taxon>
        <taxon>Neoptera</taxon>
        <taxon>Endopterygota</taxon>
        <taxon>Lepidoptera</taxon>
        <taxon>Glossata</taxon>
        <taxon>Ditrysia</taxon>
        <taxon>Papilionoidea</taxon>
        <taxon>Papilionidae</taxon>
        <taxon>Papilioninae</taxon>
        <taxon>Iphiclides</taxon>
    </lineage>
</organism>
<keyword evidence="13" id="KW-1185">Reference proteome</keyword>
<evidence type="ECO:0000256" key="10">
    <source>
        <dbReference type="SAM" id="MobiDB-lite"/>
    </source>
</evidence>
<dbReference type="Gene3D" id="3.30.457.50">
    <property type="entry name" value="Chromosome segregation protein Spc25"/>
    <property type="match status" value="1"/>
</dbReference>
<keyword evidence="4 9" id="KW-0132">Cell division</keyword>
<evidence type="ECO:0000256" key="3">
    <source>
        <dbReference type="ARBA" id="ARBA00022454"/>
    </source>
</evidence>
<keyword evidence="7 9" id="KW-0131">Cell cycle</keyword>
<feature type="non-terminal residue" evidence="12">
    <location>
        <position position="180"/>
    </location>
</feature>
<evidence type="ECO:0000256" key="2">
    <source>
        <dbReference type="ARBA" id="ARBA00006379"/>
    </source>
</evidence>
<evidence type="ECO:0000256" key="5">
    <source>
        <dbReference type="ARBA" id="ARBA00022776"/>
    </source>
</evidence>
<protein>
    <recommendedName>
        <fullName evidence="9">Kinetochore protein SPC25</fullName>
    </recommendedName>
</protein>
<keyword evidence="9" id="KW-0995">Kinetochore</keyword>
<accession>A0ABN8HVQ6</accession>
<dbReference type="EMBL" id="OW152822">
    <property type="protein sequence ID" value="CAH2037468.1"/>
    <property type="molecule type" value="Genomic_DNA"/>
</dbReference>
<keyword evidence="8 9" id="KW-0137">Centromere</keyword>
<evidence type="ECO:0000256" key="8">
    <source>
        <dbReference type="ARBA" id="ARBA00023328"/>
    </source>
</evidence>
<dbReference type="Pfam" id="PF08234">
    <property type="entry name" value="Spindle_Spc25"/>
    <property type="match status" value="1"/>
</dbReference>
<feature type="region of interest" description="Disordered" evidence="10">
    <location>
        <begin position="1"/>
        <end position="20"/>
    </location>
</feature>
<evidence type="ECO:0000256" key="1">
    <source>
        <dbReference type="ARBA" id="ARBA00004584"/>
    </source>
</evidence>
<dbReference type="Proteomes" id="UP000837857">
    <property type="component" value="Chromosome 10"/>
</dbReference>
<feature type="compositionally biased region" description="Polar residues" evidence="10">
    <location>
        <begin position="1"/>
        <end position="16"/>
    </location>
</feature>
<keyword evidence="9" id="KW-0539">Nucleus</keyword>
<comment type="subunit">
    <text evidence="9">Component of the NDC80 complex.</text>
</comment>
<evidence type="ECO:0000256" key="6">
    <source>
        <dbReference type="ARBA" id="ARBA00023054"/>
    </source>
</evidence>
<evidence type="ECO:0000256" key="7">
    <source>
        <dbReference type="ARBA" id="ARBA00023306"/>
    </source>
</evidence>
<evidence type="ECO:0000256" key="9">
    <source>
        <dbReference type="RuleBase" id="RU367150"/>
    </source>
</evidence>
<name>A0ABN8HVQ6_9NEOP</name>
<feature type="domain" description="Chromosome segregation protein Spc25 C-terminal" evidence="11">
    <location>
        <begin position="106"/>
        <end position="166"/>
    </location>
</feature>
<keyword evidence="5 9" id="KW-0498">Mitosis</keyword>
<keyword evidence="3 9" id="KW-0158">Chromosome</keyword>
<comment type="subcellular location">
    <subcellularLocation>
        <location evidence="1">Chromosome</location>
        <location evidence="1">Centromere</location>
    </subcellularLocation>
    <subcellularLocation>
        <location evidence="9">Nucleus</location>
    </subcellularLocation>
    <subcellularLocation>
        <location evidence="9">Chromosome</location>
        <location evidence="9">Centromere</location>
        <location evidence="9">Kinetochore</location>
    </subcellularLocation>
</comment>
<dbReference type="InterPro" id="IPR013255">
    <property type="entry name" value="Spc25_C"/>
</dbReference>
<comment type="function">
    <text evidence="9">Acts as a component of the essential kinetochore-associated NDC80 complex, which is required for chromosome segregation and spindle checkpoint activity.</text>
</comment>
<sequence>MISVSETGLESNSNNHGMAKDCDDDLKNIMENNKNLRHEIDIKIKELQRQQVRYKTFKHDQKLLSQEIKEKHEAFLMAKKSYKKNLKMYYTIESKIDNKQTSYIQFFTEAKKDSDNYSVRLLKNLESGKYELFSTNPKLKDFKEIQRKLEESNDPPGALCCIREFFLAVKSSNKVQIKNK</sequence>